<sequence>MSELSLSNNSNQYDYMVNITPTMVQKVSSPGDMNPSPPVTYDDSTQQYACQEYAFQQMPMVYPSMYPVDATRFDQTAYYDPQGFVQHHQQQHVHPNSPDSFSSSTSSPPTPPSSTSTAKLGHVSTIIMHPSSSTSTTSSSSSSSSASSITTPSIPYTNSHIITSQAIDASSNMNTTPSPIINPLVASSSSTFSNATTARVKETIARANSIPVEFYHTEFLEYSKETYERKMDAKRNKRKRPSQQDHTNGSHSLDTMTKQANSKRTKKQQLDTMNDSDDDFDVDDLENMTDAQGVCNAELRRQIHIQSEQKRRAQIKDGFDELRKHLPGCNNKKMSKAALLTRTVQQMQHLKSMQSELLSEVERLIQENDNLKKFQHGVLQRQAMEKMYNF</sequence>
<evidence type="ECO:0000256" key="6">
    <source>
        <dbReference type="SAM" id="MobiDB-lite"/>
    </source>
</evidence>
<evidence type="ECO:0000259" key="7">
    <source>
        <dbReference type="PROSITE" id="PS50888"/>
    </source>
</evidence>
<dbReference type="InterPro" id="IPR036638">
    <property type="entry name" value="HLH_DNA-bd_sf"/>
</dbReference>
<proteinExistence type="predicted"/>
<dbReference type="SUPFAM" id="SSF47459">
    <property type="entry name" value="HLH, helix-loop-helix DNA-binding domain"/>
    <property type="match status" value="1"/>
</dbReference>
<protein>
    <recommendedName>
        <fullName evidence="7">BHLH domain-containing protein</fullName>
    </recommendedName>
</protein>
<dbReference type="Gene3D" id="4.10.280.10">
    <property type="entry name" value="Helix-loop-helix DNA-binding domain"/>
    <property type="match status" value="1"/>
</dbReference>
<evidence type="ECO:0000256" key="5">
    <source>
        <dbReference type="ARBA" id="ARBA00023242"/>
    </source>
</evidence>
<dbReference type="GO" id="GO:0000978">
    <property type="term" value="F:RNA polymerase II cis-regulatory region sequence-specific DNA binding"/>
    <property type="evidence" value="ECO:0007669"/>
    <property type="project" value="TreeGrafter"/>
</dbReference>
<organism evidence="8">
    <name type="scientific">Absidia glauca</name>
    <name type="common">Pin mould</name>
    <dbReference type="NCBI Taxonomy" id="4829"/>
    <lineage>
        <taxon>Eukaryota</taxon>
        <taxon>Fungi</taxon>
        <taxon>Fungi incertae sedis</taxon>
        <taxon>Mucoromycota</taxon>
        <taxon>Mucoromycotina</taxon>
        <taxon>Mucoromycetes</taxon>
        <taxon>Mucorales</taxon>
        <taxon>Cunninghamellaceae</taxon>
        <taxon>Absidia</taxon>
    </lineage>
</organism>
<keyword evidence="4" id="KW-0804">Transcription</keyword>
<evidence type="ECO:0000256" key="3">
    <source>
        <dbReference type="ARBA" id="ARBA00023125"/>
    </source>
</evidence>
<dbReference type="GO" id="GO:0000981">
    <property type="term" value="F:DNA-binding transcription factor activity, RNA polymerase II-specific"/>
    <property type="evidence" value="ECO:0007669"/>
    <property type="project" value="TreeGrafter"/>
</dbReference>
<evidence type="ECO:0000313" key="9">
    <source>
        <dbReference type="Proteomes" id="UP000078561"/>
    </source>
</evidence>
<dbReference type="GO" id="GO:0005634">
    <property type="term" value="C:nucleus"/>
    <property type="evidence" value="ECO:0007669"/>
    <property type="project" value="UniProtKB-SubCell"/>
</dbReference>
<evidence type="ECO:0000313" key="8">
    <source>
        <dbReference type="EMBL" id="SAM02309.1"/>
    </source>
</evidence>
<accession>A0A163M8E9</accession>
<reference evidence="8" key="1">
    <citation type="submission" date="2016-04" db="EMBL/GenBank/DDBJ databases">
        <authorList>
            <person name="Evans L.H."/>
            <person name="Alamgir A."/>
            <person name="Owens N."/>
            <person name="Weber N.D."/>
            <person name="Virtaneva K."/>
            <person name="Barbian K."/>
            <person name="Babar A."/>
            <person name="Rosenke K."/>
        </authorList>
    </citation>
    <scope>NUCLEOTIDE SEQUENCE [LARGE SCALE GENOMIC DNA]</scope>
    <source>
        <strain evidence="8">CBS 101.48</strain>
    </source>
</reference>
<dbReference type="Pfam" id="PF00010">
    <property type="entry name" value="HLH"/>
    <property type="match status" value="1"/>
</dbReference>
<evidence type="ECO:0000256" key="2">
    <source>
        <dbReference type="ARBA" id="ARBA00023015"/>
    </source>
</evidence>
<feature type="domain" description="BHLH" evidence="7">
    <location>
        <begin position="299"/>
        <end position="350"/>
    </location>
</feature>
<evidence type="ECO:0000256" key="1">
    <source>
        <dbReference type="ARBA" id="ARBA00004123"/>
    </source>
</evidence>
<feature type="compositionally biased region" description="Low complexity" evidence="6">
    <location>
        <begin position="124"/>
        <end position="156"/>
    </location>
</feature>
<keyword evidence="9" id="KW-1185">Reference proteome</keyword>
<keyword evidence="2" id="KW-0805">Transcription regulation</keyword>
<feature type="region of interest" description="Disordered" evidence="6">
    <location>
        <begin position="86"/>
        <end position="156"/>
    </location>
</feature>
<dbReference type="PROSITE" id="PS50888">
    <property type="entry name" value="BHLH"/>
    <property type="match status" value="1"/>
</dbReference>
<dbReference type="STRING" id="4829.A0A163M8E9"/>
<dbReference type="GO" id="GO:0046983">
    <property type="term" value="F:protein dimerization activity"/>
    <property type="evidence" value="ECO:0007669"/>
    <property type="project" value="InterPro"/>
</dbReference>
<dbReference type="CDD" id="cd11405">
    <property type="entry name" value="bHLHzip_MLXIP_like"/>
    <property type="match status" value="1"/>
</dbReference>
<comment type="subcellular location">
    <subcellularLocation>
        <location evidence="1">Nucleus</location>
    </subcellularLocation>
</comment>
<dbReference type="Proteomes" id="UP000078561">
    <property type="component" value="Unassembled WGS sequence"/>
</dbReference>
<dbReference type="EMBL" id="LT553800">
    <property type="protein sequence ID" value="SAM02309.1"/>
    <property type="molecule type" value="Genomic_DNA"/>
</dbReference>
<evidence type="ECO:0000256" key="4">
    <source>
        <dbReference type="ARBA" id="ARBA00023163"/>
    </source>
</evidence>
<dbReference type="PANTHER" id="PTHR15741:SF27">
    <property type="entry name" value="TRANSCRIPTION FACTOR AP-4"/>
    <property type="match status" value="1"/>
</dbReference>
<keyword evidence="5" id="KW-0539">Nucleus</keyword>
<dbReference type="InterPro" id="IPR011598">
    <property type="entry name" value="bHLH_dom"/>
</dbReference>
<feature type="compositionally biased region" description="Low complexity" evidence="6">
    <location>
        <begin position="86"/>
        <end position="117"/>
    </location>
</feature>
<dbReference type="SMART" id="SM00353">
    <property type="entry name" value="HLH"/>
    <property type="match status" value="1"/>
</dbReference>
<dbReference type="OrthoDB" id="5778525at2759"/>
<dbReference type="PANTHER" id="PTHR15741">
    <property type="entry name" value="BASIC HELIX-LOOP-HELIX ZIP TRANSCRIPTION FACTOR"/>
    <property type="match status" value="1"/>
</dbReference>
<feature type="region of interest" description="Disordered" evidence="6">
    <location>
        <begin position="230"/>
        <end position="280"/>
    </location>
</feature>
<dbReference type="InParanoid" id="A0A163M8E9"/>
<keyword evidence="3" id="KW-0238">DNA-binding</keyword>
<dbReference type="InterPro" id="IPR052207">
    <property type="entry name" value="Max-like/E-box_TFs"/>
</dbReference>
<dbReference type="AlphaFoldDB" id="A0A163M8E9"/>
<name>A0A163M8E9_ABSGL</name>
<gene>
    <name evidence="8" type="primary">ABSGL_08088.1 scaffold 9578</name>
</gene>
<feature type="compositionally biased region" description="Polar residues" evidence="6">
    <location>
        <begin position="244"/>
        <end position="260"/>
    </location>
</feature>